<dbReference type="SUPFAM" id="SSF46689">
    <property type="entry name" value="Homeodomain-like"/>
    <property type="match status" value="1"/>
</dbReference>
<dbReference type="InterPro" id="IPR004875">
    <property type="entry name" value="DDE_SF_endonuclease_dom"/>
</dbReference>
<dbReference type="GO" id="GO:0005634">
    <property type="term" value="C:nucleus"/>
    <property type="evidence" value="ECO:0007669"/>
    <property type="project" value="TreeGrafter"/>
</dbReference>
<gene>
    <name evidence="5" type="ORF">KI387_043472</name>
</gene>
<accession>A0AA38C6K4</accession>
<feature type="region of interest" description="Disordered" evidence="2">
    <location>
        <begin position="682"/>
        <end position="721"/>
    </location>
</feature>
<reference evidence="5 6" key="1">
    <citation type="journal article" date="2021" name="Nat. Plants">
        <title>The Taxus genome provides insights into paclitaxel biosynthesis.</title>
        <authorList>
            <person name="Xiong X."/>
            <person name="Gou J."/>
            <person name="Liao Q."/>
            <person name="Li Y."/>
            <person name="Zhou Q."/>
            <person name="Bi G."/>
            <person name="Li C."/>
            <person name="Du R."/>
            <person name="Wang X."/>
            <person name="Sun T."/>
            <person name="Guo L."/>
            <person name="Liang H."/>
            <person name="Lu P."/>
            <person name="Wu Y."/>
            <person name="Zhang Z."/>
            <person name="Ro D.K."/>
            <person name="Shang Y."/>
            <person name="Huang S."/>
            <person name="Yan J."/>
        </authorList>
    </citation>
    <scope>NUCLEOTIDE SEQUENCE [LARGE SCALE GENOMIC DNA]</scope>
    <source>
        <strain evidence="5">Ta-2019</strain>
    </source>
</reference>
<dbReference type="Pfam" id="PF03221">
    <property type="entry name" value="HTH_Tnp_Tc5"/>
    <property type="match status" value="1"/>
</dbReference>
<evidence type="ECO:0000313" key="6">
    <source>
        <dbReference type="Proteomes" id="UP000824469"/>
    </source>
</evidence>
<feature type="region of interest" description="Disordered" evidence="2">
    <location>
        <begin position="801"/>
        <end position="823"/>
    </location>
</feature>
<feature type="compositionally biased region" description="Basic and acidic residues" evidence="2">
    <location>
        <begin position="701"/>
        <end position="721"/>
    </location>
</feature>
<dbReference type="Gene3D" id="1.10.10.60">
    <property type="entry name" value="Homeodomain-like"/>
    <property type="match status" value="1"/>
</dbReference>
<dbReference type="Pfam" id="PF03184">
    <property type="entry name" value="DDE_1"/>
    <property type="match status" value="1"/>
</dbReference>
<dbReference type="PANTHER" id="PTHR19303">
    <property type="entry name" value="TRANSPOSON"/>
    <property type="match status" value="1"/>
</dbReference>
<sequence>MRRRQLPKRVRPACAKIRGARFPPSEEHEEEAINTPPQDANDTPHEEVNVQAIRVSPSTQKVSKPRSDWNKSDMNNAMKDVEDYGYSTRAAAKKWGIPATTLTSWLMGITTTKRKGPPTILTDEEEMEIVSWCHEMADMGHGLEIIQLKTCVAQICETRSNPFTDGFPGKSWWAGFKKRHLDLTLRTAEGLDKDRAVCLRPSIVSSFYINLSKAYEANPYGPNRIWNCDETGLQAGRNCGMRVLAKRGSRSVPYIIPKSREWITILCCVNAAGQSIPGFYLFKGKSHLENYIAGCEPGACMATQSHAWMTKDLFMNWLHHFASSIPGGVSPTNRHLLIFDGHGSHVALGTIQEARSLGIDLLTLPAHTSHKLQPLDVSVFAPFKTYFKEERRKWIVANHGIDVKRAELAELGSKAFKMALTPSNIKSGFKRTGIWPLNPNALDEDMGPSRTFDTSFQDDAGAAENMLHLSRVDLEQSEDVQMVPNTQLEKESEPQQKEININECVAQQLETPNRINQIDESLSLPTEDSPPDWMKEAALNLGVNLNFNNEEVSLSLPSHPTLLHDSDLVHYYVGSQAEENDADSQLEAAGVLGADSNQTCEANQGQKTLGRFLKLPVEKVRESSRSNSASGIRLSRESLLITVDQYMELLVEKENRKKEIDELKQRKKEQIQEKKAERIVERERKEQEKIEKEYRRKTKEHQKLIQRQEREQRKEQERIQRDQEIKEKEFEKARRELERKRRLSSPINPFPDQHPMLRELMGIHCPLSVSTHNFAVGVNASPSSDPFPTTPVRDVNMGRQLQSNTPASTSTADSTPPFLGFWK</sequence>
<keyword evidence="6" id="KW-1185">Reference proteome</keyword>
<feature type="compositionally biased region" description="Low complexity" evidence="2">
    <location>
        <begin position="803"/>
        <end position="817"/>
    </location>
</feature>
<feature type="region of interest" description="Disordered" evidence="2">
    <location>
        <begin position="1"/>
        <end position="45"/>
    </location>
</feature>
<feature type="domain" description="DDE-1" evidence="3">
    <location>
        <begin position="260"/>
        <end position="429"/>
    </location>
</feature>
<proteinExistence type="predicted"/>
<evidence type="ECO:0008006" key="7">
    <source>
        <dbReference type="Google" id="ProtNLM"/>
    </source>
</evidence>
<evidence type="ECO:0000259" key="3">
    <source>
        <dbReference type="Pfam" id="PF03184"/>
    </source>
</evidence>
<keyword evidence="1" id="KW-0238">DNA-binding</keyword>
<evidence type="ECO:0000256" key="2">
    <source>
        <dbReference type="SAM" id="MobiDB-lite"/>
    </source>
</evidence>
<feature type="compositionally biased region" description="Basic and acidic residues" evidence="2">
    <location>
        <begin position="682"/>
        <end position="694"/>
    </location>
</feature>
<feature type="compositionally biased region" description="Basic residues" evidence="2">
    <location>
        <begin position="1"/>
        <end position="11"/>
    </location>
</feature>
<evidence type="ECO:0000256" key="1">
    <source>
        <dbReference type="ARBA" id="ARBA00023125"/>
    </source>
</evidence>
<dbReference type="InterPro" id="IPR006600">
    <property type="entry name" value="HTH_CenpB_DNA-bd_dom"/>
</dbReference>
<dbReference type="GO" id="GO:0003677">
    <property type="term" value="F:DNA binding"/>
    <property type="evidence" value="ECO:0007669"/>
    <property type="project" value="UniProtKB-KW"/>
</dbReference>
<evidence type="ECO:0000313" key="5">
    <source>
        <dbReference type="EMBL" id="KAH9291334.1"/>
    </source>
</evidence>
<organism evidence="5 6">
    <name type="scientific">Taxus chinensis</name>
    <name type="common">Chinese yew</name>
    <name type="synonym">Taxus wallichiana var. chinensis</name>
    <dbReference type="NCBI Taxonomy" id="29808"/>
    <lineage>
        <taxon>Eukaryota</taxon>
        <taxon>Viridiplantae</taxon>
        <taxon>Streptophyta</taxon>
        <taxon>Embryophyta</taxon>
        <taxon>Tracheophyta</taxon>
        <taxon>Spermatophyta</taxon>
        <taxon>Pinopsida</taxon>
        <taxon>Pinidae</taxon>
        <taxon>Conifers II</taxon>
        <taxon>Cupressales</taxon>
        <taxon>Taxaceae</taxon>
        <taxon>Taxus</taxon>
    </lineage>
</organism>
<dbReference type="Proteomes" id="UP000824469">
    <property type="component" value="Unassembled WGS sequence"/>
</dbReference>
<protein>
    <recommendedName>
        <fullName evidence="7">HTH CENPB-type domain-containing protein</fullName>
    </recommendedName>
</protein>
<evidence type="ECO:0000259" key="4">
    <source>
        <dbReference type="Pfam" id="PF03221"/>
    </source>
</evidence>
<dbReference type="InterPro" id="IPR050863">
    <property type="entry name" value="CenT-Element_Derived"/>
</dbReference>
<dbReference type="InterPro" id="IPR009057">
    <property type="entry name" value="Homeodomain-like_sf"/>
</dbReference>
<dbReference type="PANTHER" id="PTHR19303:SF74">
    <property type="entry name" value="POGO TRANSPOSABLE ELEMENT WITH KRAB DOMAIN"/>
    <property type="match status" value="1"/>
</dbReference>
<feature type="domain" description="HTH CENPB-type" evidence="4">
    <location>
        <begin position="123"/>
        <end position="186"/>
    </location>
</feature>
<dbReference type="Gene3D" id="3.30.420.10">
    <property type="entry name" value="Ribonuclease H-like superfamily/Ribonuclease H"/>
    <property type="match status" value="1"/>
</dbReference>
<name>A0AA38C6K4_TAXCH</name>
<dbReference type="AlphaFoldDB" id="A0AA38C6K4"/>
<comment type="caution">
    <text evidence="5">The sequence shown here is derived from an EMBL/GenBank/DDBJ whole genome shotgun (WGS) entry which is preliminary data.</text>
</comment>
<dbReference type="EMBL" id="JAHRHJ020003682">
    <property type="protein sequence ID" value="KAH9291334.1"/>
    <property type="molecule type" value="Genomic_DNA"/>
</dbReference>
<dbReference type="InterPro" id="IPR036397">
    <property type="entry name" value="RNaseH_sf"/>
</dbReference>